<organism evidence="1">
    <name type="scientific">Fagus sylvatica</name>
    <name type="common">Beechnut</name>
    <dbReference type="NCBI Taxonomy" id="28930"/>
    <lineage>
        <taxon>Eukaryota</taxon>
        <taxon>Viridiplantae</taxon>
        <taxon>Streptophyta</taxon>
        <taxon>Embryophyta</taxon>
        <taxon>Tracheophyta</taxon>
        <taxon>Spermatophyta</taxon>
        <taxon>Magnoliopsida</taxon>
        <taxon>eudicotyledons</taxon>
        <taxon>Gunneridae</taxon>
        <taxon>Pentapetalae</taxon>
        <taxon>rosids</taxon>
        <taxon>fabids</taxon>
        <taxon>Fagales</taxon>
        <taxon>Fagaceae</taxon>
        <taxon>Fagus</taxon>
    </lineage>
</organism>
<evidence type="ECO:0000313" key="1">
    <source>
        <dbReference type="EMBL" id="SPC80440.1"/>
    </source>
</evidence>
<proteinExistence type="predicted"/>
<accession>A0A2N9F0A8</accession>
<name>A0A2N9F0A8_FAGSY</name>
<reference evidence="1" key="1">
    <citation type="submission" date="2018-02" db="EMBL/GenBank/DDBJ databases">
        <authorList>
            <person name="Cohen D.B."/>
            <person name="Kent A.D."/>
        </authorList>
    </citation>
    <scope>NUCLEOTIDE SEQUENCE</scope>
</reference>
<sequence>MEGEHYSGGDGPDVLIPNFVESTTTEAGMFNSGAHPIPSNTGLSYQESNPLLFEFENPLTASRGVIESMPIVVQPTLGEHDLHAIIGMHPHASPQSDMCITNYVGVLGAAKVSTWKKRARASGMFGMGSVPVRA</sequence>
<protein>
    <submittedName>
        <fullName evidence="1">Uncharacterized protein</fullName>
    </submittedName>
</protein>
<gene>
    <name evidence="1" type="ORF">FSB_LOCUS8322</name>
</gene>
<dbReference type="AlphaFoldDB" id="A0A2N9F0A8"/>
<dbReference type="EMBL" id="OIVN01000447">
    <property type="protein sequence ID" value="SPC80440.1"/>
    <property type="molecule type" value="Genomic_DNA"/>
</dbReference>